<reference evidence="3" key="1">
    <citation type="submission" date="2020-12" db="EMBL/GenBank/DDBJ databases">
        <title>Bacterial taxonomy.</title>
        <authorList>
            <person name="Pan X."/>
        </authorList>
    </citation>
    <scope>NUCLEOTIDE SEQUENCE</scope>
    <source>
        <strain evidence="3">KCTC 52957</strain>
    </source>
</reference>
<comment type="caution">
    <text evidence="3">The sequence shown here is derived from an EMBL/GenBank/DDBJ whole genome shotgun (WGS) entry which is preliminary data.</text>
</comment>
<dbReference type="Gene3D" id="3.40.50.410">
    <property type="entry name" value="von Willebrand factor, type A domain"/>
    <property type="match status" value="1"/>
</dbReference>
<dbReference type="AlphaFoldDB" id="A0A934I8F1"/>
<keyword evidence="4" id="KW-1185">Reference proteome</keyword>
<evidence type="ECO:0000259" key="2">
    <source>
        <dbReference type="SMART" id="SM00327"/>
    </source>
</evidence>
<gene>
    <name evidence="3" type="ORF">ILP92_06390</name>
</gene>
<feature type="chain" id="PRO_5037185591" evidence="1">
    <location>
        <begin position="17"/>
        <end position="228"/>
    </location>
</feature>
<dbReference type="SMART" id="SM00327">
    <property type="entry name" value="VWA"/>
    <property type="match status" value="1"/>
</dbReference>
<evidence type="ECO:0000313" key="4">
    <source>
        <dbReference type="Proteomes" id="UP000642488"/>
    </source>
</evidence>
<evidence type="ECO:0000313" key="3">
    <source>
        <dbReference type="EMBL" id="MBJ3762369.1"/>
    </source>
</evidence>
<organism evidence="3 4">
    <name type="scientific">Palleronia pontilimi</name>
    <dbReference type="NCBI Taxonomy" id="1964209"/>
    <lineage>
        <taxon>Bacteria</taxon>
        <taxon>Pseudomonadati</taxon>
        <taxon>Pseudomonadota</taxon>
        <taxon>Alphaproteobacteria</taxon>
        <taxon>Rhodobacterales</taxon>
        <taxon>Roseobacteraceae</taxon>
        <taxon>Palleronia</taxon>
    </lineage>
</organism>
<protein>
    <submittedName>
        <fullName evidence="3">VWA domain-containing protein</fullName>
    </submittedName>
</protein>
<keyword evidence="1" id="KW-0732">Signal</keyword>
<name>A0A934I8F1_9RHOB</name>
<feature type="signal peptide" evidence="1">
    <location>
        <begin position="1"/>
        <end position="16"/>
    </location>
</feature>
<proteinExistence type="predicted"/>
<dbReference type="Proteomes" id="UP000642488">
    <property type="component" value="Unassembled WGS sequence"/>
</dbReference>
<accession>A0A934I8F1</accession>
<dbReference type="InterPro" id="IPR036465">
    <property type="entry name" value="vWFA_dom_sf"/>
</dbReference>
<dbReference type="EMBL" id="JAEKPD010000006">
    <property type="protein sequence ID" value="MBJ3762369.1"/>
    <property type="molecule type" value="Genomic_DNA"/>
</dbReference>
<dbReference type="InterPro" id="IPR002035">
    <property type="entry name" value="VWF_A"/>
</dbReference>
<feature type="domain" description="VWFA" evidence="2">
    <location>
        <begin position="20"/>
        <end position="203"/>
    </location>
</feature>
<dbReference type="SUPFAM" id="SSF53300">
    <property type="entry name" value="vWA-like"/>
    <property type="match status" value="1"/>
</dbReference>
<dbReference type="PROSITE" id="PS51257">
    <property type="entry name" value="PROKAR_LIPOPROTEIN"/>
    <property type="match status" value="1"/>
</dbReference>
<evidence type="ECO:0000256" key="1">
    <source>
        <dbReference type="SAM" id="SignalP"/>
    </source>
</evidence>
<sequence length="228" mass="23596">MKLAALLTWLALPGMAAGGCMDNAMIVMDGSASMARPGYRLGAPAKIDMARTALARVLPLVPATRPMGLLTYGAGQGLCSDGDVRVVPGPDTAAAILDQLDRILPQGETPLAKAVVAAARALDHARRPATIAVVTDGLDTCGGAVCTAARILSNEGLNTVIHVVYLRRPGDVLTADAHLWRTPPGCLAHYTGGQFLRVTDEVELTRALSATLTCALLSDLGPEPTPQG</sequence>
<dbReference type="Pfam" id="PF13519">
    <property type="entry name" value="VWA_2"/>
    <property type="match status" value="1"/>
</dbReference>
<dbReference type="RefSeq" id="WP_198915547.1">
    <property type="nucleotide sequence ID" value="NZ_JAEKPD010000006.1"/>
</dbReference>